<evidence type="ECO:0000313" key="2">
    <source>
        <dbReference type="EMBL" id="GAN32366.1"/>
    </source>
</evidence>
<dbReference type="Pfam" id="PF02915">
    <property type="entry name" value="Rubrerythrin"/>
    <property type="match status" value="1"/>
</dbReference>
<reference evidence="3" key="1">
    <citation type="journal article" date="2015" name="Genome Announc.">
        <title>Draft Genome Sequence of an Anaerobic Ammonium-Oxidizing Bacterium, "Candidatus Brocadia sinica".</title>
        <authorList>
            <person name="Oshiki M."/>
            <person name="Shinyako-Hata K."/>
            <person name="Satoh H."/>
            <person name="Okabe S."/>
        </authorList>
    </citation>
    <scope>NUCLEOTIDE SEQUENCE [LARGE SCALE GENOMIC DNA]</scope>
    <source>
        <strain evidence="3">JPN1</strain>
    </source>
</reference>
<dbReference type="Gene3D" id="1.20.1260.10">
    <property type="match status" value="1"/>
</dbReference>
<protein>
    <recommendedName>
        <fullName evidence="1">Rubrerythrin diiron-binding domain-containing protein</fullName>
    </recommendedName>
</protein>
<dbReference type="SUPFAM" id="SSF47240">
    <property type="entry name" value="Ferritin-like"/>
    <property type="match status" value="1"/>
</dbReference>
<dbReference type="PANTHER" id="PTHR33531">
    <property type="entry name" value="RUBRERYTHRIN SUBFAMILY"/>
    <property type="match status" value="1"/>
</dbReference>
<name>A0ABQ0JUE1_9BACT</name>
<sequence length="161" mass="19124">MNIYDYAMQMEKDGENYYRDSARKIDNAGLKKILGILANAEVKHYDILQKMKKNEKVQMPDTEILSNVKNIFVNMKEEGETSGVTVSQQELYKKAQEIEKKSQIFYLEKADEVNNPSQKEIFLKIADEEKKHYFILENILDFVSRPQNWLENAEWYHLEEY</sequence>
<organism evidence="2 3">
    <name type="scientific">Candidatus Brocadia sinica JPN1</name>
    <dbReference type="NCBI Taxonomy" id="1197129"/>
    <lineage>
        <taxon>Bacteria</taxon>
        <taxon>Pseudomonadati</taxon>
        <taxon>Planctomycetota</taxon>
        <taxon>Candidatus Brocadiia</taxon>
        <taxon>Candidatus Brocadiales</taxon>
        <taxon>Candidatus Brocadiaceae</taxon>
        <taxon>Candidatus Brocadia</taxon>
    </lineage>
</organism>
<gene>
    <name evidence="2" type="ORF">BROSI_A0878</name>
</gene>
<keyword evidence="3" id="KW-1185">Reference proteome</keyword>
<feature type="domain" description="Rubrerythrin diiron-binding" evidence="1">
    <location>
        <begin position="5"/>
        <end position="138"/>
    </location>
</feature>
<dbReference type="CDD" id="cd01045">
    <property type="entry name" value="Ferritin_like_AB"/>
    <property type="match status" value="1"/>
</dbReference>
<dbReference type="Proteomes" id="UP000032309">
    <property type="component" value="Unassembled WGS sequence"/>
</dbReference>
<evidence type="ECO:0000313" key="3">
    <source>
        <dbReference type="Proteomes" id="UP000032309"/>
    </source>
</evidence>
<dbReference type="InterPro" id="IPR009078">
    <property type="entry name" value="Ferritin-like_SF"/>
</dbReference>
<comment type="caution">
    <text evidence="2">The sequence shown here is derived from an EMBL/GenBank/DDBJ whole genome shotgun (WGS) entry which is preliminary data.</text>
</comment>
<evidence type="ECO:0000259" key="1">
    <source>
        <dbReference type="Pfam" id="PF02915"/>
    </source>
</evidence>
<dbReference type="InterPro" id="IPR012347">
    <property type="entry name" value="Ferritin-like"/>
</dbReference>
<dbReference type="EMBL" id="BAFN01000001">
    <property type="protein sequence ID" value="GAN32366.1"/>
    <property type="molecule type" value="Genomic_DNA"/>
</dbReference>
<accession>A0ABQ0JUE1</accession>
<dbReference type="InterPro" id="IPR003251">
    <property type="entry name" value="Rr_diiron-bd_dom"/>
</dbReference>
<proteinExistence type="predicted"/>
<dbReference type="PANTHER" id="PTHR33531:SF7">
    <property type="entry name" value="HYPOTHETICAL MEMBRANE PROTEIN, CONSERVED"/>
    <property type="match status" value="1"/>
</dbReference>
<dbReference type="RefSeq" id="WP_052562500.1">
    <property type="nucleotide sequence ID" value="NZ_BAFN01000001.1"/>
</dbReference>